<dbReference type="eggNOG" id="KOG4483">
    <property type="taxonomic scope" value="Eukaryota"/>
</dbReference>
<dbReference type="FunCoup" id="L9JFG5">
    <property type="interactions" value="1300"/>
</dbReference>
<dbReference type="InterPro" id="IPR039884">
    <property type="entry name" value="R3HC1/R3HCL"/>
</dbReference>
<protein>
    <submittedName>
        <fullName evidence="2">Growth inhibition and differentiation-related protein 88</fullName>
    </submittedName>
</protein>
<reference evidence="3" key="2">
    <citation type="journal article" date="2013" name="Nat. Commun.">
        <title>Genome of the Chinese tree shrew.</title>
        <authorList>
            <person name="Fan Y."/>
            <person name="Huang Z.Y."/>
            <person name="Cao C.C."/>
            <person name="Chen C.S."/>
            <person name="Chen Y.X."/>
            <person name="Fan D.D."/>
            <person name="He J."/>
            <person name="Hou H.L."/>
            <person name="Hu L."/>
            <person name="Hu X.T."/>
            <person name="Jiang X.T."/>
            <person name="Lai R."/>
            <person name="Lang Y.S."/>
            <person name="Liang B."/>
            <person name="Liao S.G."/>
            <person name="Mu D."/>
            <person name="Ma Y.Y."/>
            <person name="Niu Y.Y."/>
            <person name="Sun X.Q."/>
            <person name="Xia J.Q."/>
            <person name="Xiao J."/>
            <person name="Xiong Z.Q."/>
            <person name="Xu L."/>
            <person name="Yang L."/>
            <person name="Zhang Y."/>
            <person name="Zhao W."/>
            <person name="Zhao X.D."/>
            <person name="Zheng Y.T."/>
            <person name="Zhou J.M."/>
            <person name="Zhu Y.B."/>
            <person name="Zhang G.J."/>
            <person name="Wang J."/>
            <person name="Yao Y.G."/>
        </authorList>
    </citation>
    <scope>NUCLEOTIDE SEQUENCE [LARGE SCALE GENOMIC DNA]</scope>
</reference>
<evidence type="ECO:0000313" key="3">
    <source>
        <dbReference type="Proteomes" id="UP000011518"/>
    </source>
</evidence>
<dbReference type="Proteomes" id="UP000011518">
    <property type="component" value="Unassembled WGS sequence"/>
</dbReference>
<feature type="region of interest" description="Disordered" evidence="1">
    <location>
        <begin position="744"/>
        <end position="768"/>
    </location>
</feature>
<gene>
    <name evidence="2" type="ORF">TREES_T100012304</name>
</gene>
<dbReference type="PANTHER" id="PTHR21678:SF7">
    <property type="entry name" value="COILED-COIL DOMAIN-CONTAINING PROTEIN R3HCC1L"/>
    <property type="match status" value="1"/>
</dbReference>
<accession>L9JFG5</accession>
<feature type="compositionally biased region" description="Polar residues" evidence="1">
    <location>
        <begin position="594"/>
        <end position="604"/>
    </location>
</feature>
<evidence type="ECO:0000256" key="1">
    <source>
        <dbReference type="SAM" id="MobiDB-lite"/>
    </source>
</evidence>
<name>L9JFG5_TUPCH</name>
<dbReference type="Gene3D" id="3.30.70.330">
    <property type="match status" value="1"/>
</dbReference>
<dbReference type="InterPro" id="IPR012677">
    <property type="entry name" value="Nucleotide-bd_a/b_plait_sf"/>
</dbReference>
<reference evidence="3" key="1">
    <citation type="submission" date="2012-07" db="EMBL/GenBank/DDBJ databases">
        <title>Genome of the Chinese tree shrew, a rising model animal genetically related to primates.</title>
        <authorList>
            <person name="Zhang G."/>
            <person name="Fan Y."/>
            <person name="Yao Y."/>
            <person name="Huang Z."/>
        </authorList>
    </citation>
    <scope>NUCLEOTIDE SEQUENCE [LARGE SCALE GENOMIC DNA]</scope>
</reference>
<dbReference type="PANTHER" id="PTHR21678">
    <property type="entry name" value="GROWTH INHIBITION AND DIFFERENTIATION RELATED PROTEIN 88"/>
    <property type="match status" value="1"/>
</dbReference>
<dbReference type="STRING" id="246437.L9JFG5"/>
<sequence length="768" mass="82945">MISPGKQSSDSGIVEQGTHASDGMLKLSNAGVTAVSVPGSPDGVIDQIRVDFAAENVSDRANSPGFMLDEKGMASIPETVHHISPEMTTALSKTENTDGIVDPAVIRECEKNDSTASELSIKYEPSDSTVLAHKAETDNGLKSEGDITSKACSMDVTAATCDPITVGSPYLVAVRMADETCSNASSFSKYIGMSTDAAPLRVAQSGNYTENNSTLTACSDVCTESISPGFTASTGKLIESLPVCASSLPIKKIAGSNCNTFLDSELSMVNERKVLSDSALGKDLDNTGDITEALHELRLAEEFKTEEKDDSENTEFGVSFPDRESLSIEASIELKAADASHPEEGTATEETWESMFNDDGDCLDPRLLQELSGNMKNRESIQEPRFDYYSHEVPDIDLSDCEFPHVLEIYDFPQEFRTEDLLRVFCSYQKKGFDIKWVDDTHALGVFSSPITARDALGIKHTMVKIRPLSQATRAAKAKARAYAEFLQPAKERPETSAALARRLVISALGVRSKQSKTEREAERKKLQEARGITDSVALKQALSSTIQAKKGITDSVALKQALSSTIQAKKVAALPLPHRPQLSPGGKAEESSQTRQQAPQPGSTALGLAPLPSSSLSHWKQGEDMKRGKSRGGPVPRVRQRDQGGHIQGLGVHARPTAVPALEELTIQLGRRDLTFLFGKMMNFNTWVEDDNFSIWGGQGGGKAFIRMVTGVLQEECPMYGSRGAESKTQLCRSSCILVQGRQSPQLPEESPVANSPPLPPAELRVG</sequence>
<keyword evidence="3" id="KW-1185">Reference proteome</keyword>
<dbReference type="AlphaFoldDB" id="L9JFG5"/>
<organism evidence="2 3">
    <name type="scientific">Tupaia chinensis</name>
    <name type="common">Chinese tree shrew</name>
    <name type="synonym">Tupaia belangeri chinensis</name>
    <dbReference type="NCBI Taxonomy" id="246437"/>
    <lineage>
        <taxon>Eukaryota</taxon>
        <taxon>Metazoa</taxon>
        <taxon>Chordata</taxon>
        <taxon>Craniata</taxon>
        <taxon>Vertebrata</taxon>
        <taxon>Euteleostomi</taxon>
        <taxon>Mammalia</taxon>
        <taxon>Eutheria</taxon>
        <taxon>Euarchontoglires</taxon>
        <taxon>Scandentia</taxon>
        <taxon>Tupaiidae</taxon>
        <taxon>Tupaia</taxon>
    </lineage>
</organism>
<evidence type="ECO:0000313" key="2">
    <source>
        <dbReference type="EMBL" id="ELW49326.1"/>
    </source>
</evidence>
<dbReference type="EMBL" id="KB320999">
    <property type="protein sequence ID" value="ELW49326.1"/>
    <property type="molecule type" value="Genomic_DNA"/>
</dbReference>
<feature type="compositionally biased region" description="Low complexity" evidence="1">
    <location>
        <begin position="606"/>
        <end position="618"/>
    </location>
</feature>
<feature type="region of interest" description="Disordered" evidence="1">
    <location>
        <begin position="573"/>
        <end position="649"/>
    </location>
</feature>
<proteinExistence type="predicted"/>
<dbReference type="InParanoid" id="L9JFG5"/>